<evidence type="ECO:0000259" key="1">
    <source>
        <dbReference type="PROSITE" id="PS50003"/>
    </source>
</evidence>
<comment type="caution">
    <text evidence="2">The sequence shown here is derived from an EMBL/GenBank/DDBJ whole genome shotgun (WGS) entry which is preliminary data.</text>
</comment>
<dbReference type="SMART" id="SM00233">
    <property type="entry name" value="PH"/>
    <property type="match status" value="1"/>
</dbReference>
<dbReference type="PANTHER" id="PTHR14336">
    <property type="entry name" value="TANDEM PH DOMAIN CONTAINING PROTEIN"/>
    <property type="match status" value="1"/>
</dbReference>
<dbReference type="InterPro" id="IPR001849">
    <property type="entry name" value="PH_domain"/>
</dbReference>
<name>A0AAD7UE07_9STRA</name>
<dbReference type="Pfam" id="PF00169">
    <property type="entry name" value="PH"/>
    <property type="match status" value="1"/>
</dbReference>
<evidence type="ECO:0000313" key="2">
    <source>
        <dbReference type="EMBL" id="KAJ8602827.1"/>
    </source>
</evidence>
<sequence length="136" mass="15821">MSRRVYVDPNTGIRYDTSNPDFQGWLTKQSVWLKDWRRRYFILKQSKLFFSKNESSTPHGMIDLASCMTVKSAEYKAHKRNALEVSTPDTTYLMYADTEKEKDDWIGAIGRAIVRCSSTYTNDDGMEHDDDDDDDN</sequence>
<dbReference type="PROSITE" id="PS50003">
    <property type="entry name" value="PH_DOMAIN"/>
    <property type="match status" value="1"/>
</dbReference>
<feature type="domain" description="PH" evidence="1">
    <location>
        <begin position="19"/>
        <end position="114"/>
    </location>
</feature>
<dbReference type="CDD" id="cd13276">
    <property type="entry name" value="PH_AtPH1"/>
    <property type="match status" value="1"/>
</dbReference>
<dbReference type="EMBL" id="JAQMWT010000366">
    <property type="protein sequence ID" value="KAJ8602827.1"/>
    <property type="molecule type" value="Genomic_DNA"/>
</dbReference>
<dbReference type="InterPro" id="IPR051707">
    <property type="entry name" value="PI-Interact_SigTrans_Reg"/>
</dbReference>
<accession>A0AAD7UE07</accession>
<dbReference type="SUPFAM" id="SSF50729">
    <property type="entry name" value="PH domain-like"/>
    <property type="match status" value="1"/>
</dbReference>
<dbReference type="FunFam" id="2.30.29.30:FF:000286">
    <property type="entry name" value="PH-protein kinase domain containing protein"/>
    <property type="match status" value="1"/>
</dbReference>
<dbReference type="PANTHER" id="PTHR14336:SF8">
    <property type="entry name" value="PROTEIN OPY1"/>
    <property type="match status" value="1"/>
</dbReference>
<reference evidence="2" key="1">
    <citation type="submission" date="2023-01" db="EMBL/GenBank/DDBJ databases">
        <title>Metagenome sequencing of chrysophaentin producing Chrysophaeum taylorii.</title>
        <authorList>
            <person name="Davison J."/>
            <person name="Bewley C."/>
        </authorList>
    </citation>
    <scope>NUCLEOTIDE SEQUENCE</scope>
    <source>
        <strain evidence="2">NIES-1699</strain>
    </source>
</reference>
<dbReference type="Gene3D" id="2.30.29.30">
    <property type="entry name" value="Pleckstrin-homology domain (PH domain)/Phosphotyrosine-binding domain (PTB)"/>
    <property type="match status" value="1"/>
</dbReference>
<protein>
    <recommendedName>
        <fullName evidence="1">PH domain-containing protein</fullName>
    </recommendedName>
</protein>
<gene>
    <name evidence="2" type="ORF">CTAYLR_002618</name>
</gene>
<evidence type="ECO:0000313" key="3">
    <source>
        <dbReference type="Proteomes" id="UP001230188"/>
    </source>
</evidence>
<dbReference type="InterPro" id="IPR011993">
    <property type="entry name" value="PH-like_dom_sf"/>
</dbReference>
<dbReference type="Proteomes" id="UP001230188">
    <property type="component" value="Unassembled WGS sequence"/>
</dbReference>
<organism evidence="2 3">
    <name type="scientific">Chrysophaeum taylorii</name>
    <dbReference type="NCBI Taxonomy" id="2483200"/>
    <lineage>
        <taxon>Eukaryota</taxon>
        <taxon>Sar</taxon>
        <taxon>Stramenopiles</taxon>
        <taxon>Ochrophyta</taxon>
        <taxon>Pelagophyceae</taxon>
        <taxon>Pelagomonadales</taxon>
        <taxon>Pelagomonadaceae</taxon>
        <taxon>Chrysophaeum</taxon>
    </lineage>
</organism>
<keyword evidence="3" id="KW-1185">Reference proteome</keyword>
<dbReference type="AlphaFoldDB" id="A0AAD7UE07"/>
<proteinExistence type="predicted"/>